<dbReference type="EMBL" id="JAKKPZ010000001">
    <property type="protein sequence ID" value="KAI1729549.1"/>
    <property type="molecule type" value="Genomic_DNA"/>
</dbReference>
<proteinExistence type="predicted"/>
<dbReference type="Pfam" id="PF02931">
    <property type="entry name" value="Neur_chan_LBD"/>
    <property type="match status" value="1"/>
</dbReference>
<accession>A0AAD4NNK9</accession>
<keyword evidence="3" id="KW-1185">Reference proteome</keyword>
<dbReference type="GO" id="GO:0005230">
    <property type="term" value="F:extracellular ligand-gated monoatomic ion channel activity"/>
    <property type="evidence" value="ECO:0007669"/>
    <property type="project" value="InterPro"/>
</dbReference>
<sequence length="274" mass="32167">MFTVRENLRFHHQIADVIEKCSLETTQTHIRSLDGNFCYRTPLLLQSAKMSRELLFILYRCILSVKPSIIFRFRILNLLLWCLQGGVVLGQVRSARDDFSIKHSANTVKPRKDFTTVKNYAYEKFGQVQELSSSSTGWGYGALESEAPTQNFIEDPKKRKMALQGKLDDKYTDYAIPQSVTLPNNQSSREYDDWRDPNDFDQITAHRRLVDELLDPEFYEKTVHPRRNFHEPTRINLSMSLYQILDVDERSQSLVANVWMVQDWFDEFLDWDPV</sequence>
<dbReference type="GO" id="GO:0016020">
    <property type="term" value="C:membrane"/>
    <property type="evidence" value="ECO:0007669"/>
    <property type="project" value="InterPro"/>
</dbReference>
<comment type="caution">
    <text evidence="2">The sequence shown here is derived from an EMBL/GenBank/DDBJ whole genome shotgun (WGS) entry which is preliminary data.</text>
</comment>
<dbReference type="AlphaFoldDB" id="A0AAD4NNK9"/>
<dbReference type="InterPro" id="IPR006202">
    <property type="entry name" value="Neur_chan_lig-bd"/>
</dbReference>
<evidence type="ECO:0000313" key="2">
    <source>
        <dbReference type="EMBL" id="KAI1729549.1"/>
    </source>
</evidence>
<feature type="domain" description="Neurotransmitter-gated ion-channel ligand-binding" evidence="1">
    <location>
        <begin position="207"/>
        <end position="273"/>
    </location>
</feature>
<dbReference type="SUPFAM" id="SSF63712">
    <property type="entry name" value="Nicotinic receptor ligand binding domain-like"/>
    <property type="match status" value="1"/>
</dbReference>
<dbReference type="Proteomes" id="UP001201812">
    <property type="component" value="Unassembled WGS sequence"/>
</dbReference>
<organism evidence="2 3">
    <name type="scientific">Ditylenchus destructor</name>
    <dbReference type="NCBI Taxonomy" id="166010"/>
    <lineage>
        <taxon>Eukaryota</taxon>
        <taxon>Metazoa</taxon>
        <taxon>Ecdysozoa</taxon>
        <taxon>Nematoda</taxon>
        <taxon>Chromadorea</taxon>
        <taxon>Rhabditida</taxon>
        <taxon>Tylenchina</taxon>
        <taxon>Tylenchomorpha</taxon>
        <taxon>Sphaerularioidea</taxon>
        <taxon>Anguinidae</taxon>
        <taxon>Anguininae</taxon>
        <taxon>Ditylenchus</taxon>
    </lineage>
</organism>
<protein>
    <submittedName>
        <fullName evidence="2">Neurotransmitter-gated ion-channel ligand binding domain-containing protein</fullName>
    </submittedName>
</protein>
<name>A0AAD4NNK9_9BILA</name>
<evidence type="ECO:0000259" key="1">
    <source>
        <dbReference type="Pfam" id="PF02931"/>
    </source>
</evidence>
<dbReference type="InterPro" id="IPR036734">
    <property type="entry name" value="Neur_chan_lig-bd_sf"/>
</dbReference>
<dbReference type="Gene3D" id="2.70.170.10">
    <property type="entry name" value="Neurotransmitter-gated ion-channel ligand-binding domain"/>
    <property type="match status" value="1"/>
</dbReference>
<reference evidence="2" key="1">
    <citation type="submission" date="2022-01" db="EMBL/GenBank/DDBJ databases">
        <title>Genome Sequence Resource for Two Populations of Ditylenchus destructor, the Migratory Endoparasitic Phytonematode.</title>
        <authorList>
            <person name="Zhang H."/>
            <person name="Lin R."/>
            <person name="Xie B."/>
        </authorList>
    </citation>
    <scope>NUCLEOTIDE SEQUENCE</scope>
    <source>
        <strain evidence="2">BazhouSP</strain>
    </source>
</reference>
<evidence type="ECO:0000313" key="3">
    <source>
        <dbReference type="Proteomes" id="UP001201812"/>
    </source>
</evidence>
<gene>
    <name evidence="2" type="ORF">DdX_01795</name>
</gene>